<dbReference type="GO" id="GO:0019843">
    <property type="term" value="F:rRNA binding"/>
    <property type="evidence" value="ECO:0007669"/>
    <property type="project" value="UniProtKB-KW"/>
</dbReference>
<dbReference type="Pfam" id="PF03193">
    <property type="entry name" value="RsgA_GTPase"/>
    <property type="match status" value="1"/>
</dbReference>
<gene>
    <name evidence="3" type="primary">rsgA</name>
    <name evidence="7" type="ORF">C8D92_10851</name>
</gene>
<evidence type="ECO:0000313" key="7">
    <source>
        <dbReference type="EMBL" id="PVY70695.1"/>
    </source>
</evidence>
<keyword evidence="3" id="KW-0963">Cytoplasm</keyword>
<evidence type="ECO:0000259" key="5">
    <source>
        <dbReference type="PROSITE" id="PS50936"/>
    </source>
</evidence>
<evidence type="ECO:0000256" key="1">
    <source>
        <dbReference type="ARBA" id="ARBA00022741"/>
    </source>
</evidence>
<dbReference type="InterPro" id="IPR030378">
    <property type="entry name" value="G_CP_dom"/>
</dbReference>
<accession>A0A2U1CUD5</accession>
<comment type="subunit">
    <text evidence="3">Monomer. Associates with 30S ribosomal subunit, binds 16S rRNA.</text>
</comment>
<keyword evidence="3" id="KW-0690">Ribosome biogenesis</keyword>
<comment type="subcellular location">
    <subcellularLocation>
        <location evidence="3">Cytoplasm</location>
    </subcellularLocation>
</comment>
<dbReference type="PROSITE" id="PS51721">
    <property type="entry name" value="G_CP"/>
    <property type="match status" value="1"/>
</dbReference>
<comment type="similarity">
    <text evidence="3">Belongs to the TRAFAC class YlqF/YawG GTPase family. RsgA subfamily.</text>
</comment>
<keyword evidence="2 3" id="KW-0342">GTP-binding</keyword>
<proteinExistence type="inferred from homology"/>
<keyword evidence="3" id="KW-0479">Metal-binding</keyword>
<keyword evidence="3" id="KW-0699">rRNA-binding</keyword>
<organism evidence="7 8">
    <name type="scientific">Tamilnaduibacter salinus</name>
    <dbReference type="NCBI Taxonomy" id="1484056"/>
    <lineage>
        <taxon>Bacteria</taxon>
        <taxon>Pseudomonadati</taxon>
        <taxon>Pseudomonadota</taxon>
        <taxon>Gammaproteobacteria</taxon>
        <taxon>Pseudomonadales</taxon>
        <taxon>Marinobacteraceae</taxon>
        <taxon>Tamilnaduibacter</taxon>
    </lineage>
</organism>
<keyword evidence="1 3" id="KW-0547">Nucleotide-binding</keyword>
<dbReference type="NCBIfam" id="NF008931">
    <property type="entry name" value="PRK12288.1"/>
    <property type="match status" value="1"/>
</dbReference>
<feature type="compositionally biased region" description="Basic residues" evidence="4">
    <location>
        <begin position="15"/>
        <end position="30"/>
    </location>
</feature>
<comment type="cofactor">
    <cofactor evidence="3">
        <name>Zn(2+)</name>
        <dbReference type="ChEBI" id="CHEBI:29105"/>
    </cofactor>
    <text evidence="3">Binds 1 zinc ion per subunit.</text>
</comment>
<evidence type="ECO:0000256" key="4">
    <source>
        <dbReference type="SAM" id="MobiDB-lite"/>
    </source>
</evidence>
<protein>
    <recommendedName>
        <fullName evidence="3">Small ribosomal subunit biogenesis GTPase RsgA</fullName>
        <ecNumber evidence="3">3.6.1.-</ecNumber>
    </recommendedName>
</protein>
<keyword evidence="3" id="KW-0694">RNA-binding</keyword>
<dbReference type="InterPro" id="IPR010914">
    <property type="entry name" value="RsgA_GTPase_dom"/>
</dbReference>
<dbReference type="PANTHER" id="PTHR32120:SF11">
    <property type="entry name" value="SMALL RIBOSOMAL SUBUNIT BIOGENESIS GTPASE RSGA 1, MITOCHONDRIAL-RELATED"/>
    <property type="match status" value="1"/>
</dbReference>
<dbReference type="CDD" id="cd01854">
    <property type="entry name" value="YjeQ_EngC"/>
    <property type="match status" value="1"/>
</dbReference>
<comment type="function">
    <text evidence="3">One of several proteins that assist in the late maturation steps of the functional core of the 30S ribosomal subunit. Helps release RbfA from mature subunits. May play a role in the assembly of ribosomal proteins into the subunit. Circularly permuted GTPase that catalyzes slow GTP hydrolysis, GTPase activity is stimulated by the 30S ribosomal subunit.</text>
</comment>
<feature type="domain" description="CP-type G" evidence="6">
    <location>
        <begin position="100"/>
        <end position="266"/>
    </location>
</feature>
<dbReference type="PANTHER" id="PTHR32120">
    <property type="entry name" value="SMALL RIBOSOMAL SUBUNIT BIOGENESIS GTPASE RSGA"/>
    <property type="match status" value="1"/>
</dbReference>
<evidence type="ECO:0000313" key="8">
    <source>
        <dbReference type="Proteomes" id="UP000245887"/>
    </source>
</evidence>
<dbReference type="GO" id="GO:0005737">
    <property type="term" value="C:cytoplasm"/>
    <property type="evidence" value="ECO:0007669"/>
    <property type="project" value="UniProtKB-SubCell"/>
</dbReference>
<feature type="region of interest" description="Disordered" evidence="4">
    <location>
        <begin position="1"/>
        <end position="40"/>
    </location>
</feature>
<keyword evidence="3" id="KW-0378">Hydrolase</keyword>
<dbReference type="EC" id="3.6.1.-" evidence="3"/>
<dbReference type="PROSITE" id="PS50936">
    <property type="entry name" value="ENGC_GTPASE"/>
    <property type="match status" value="1"/>
</dbReference>
<dbReference type="Proteomes" id="UP000245887">
    <property type="component" value="Unassembled WGS sequence"/>
</dbReference>
<dbReference type="InterPro" id="IPR027417">
    <property type="entry name" value="P-loop_NTPase"/>
</dbReference>
<evidence type="ECO:0000256" key="2">
    <source>
        <dbReference type="ARBA" id="ARBA00023134"/>
    </source>
</evidence>
<evidence type="ECO:0000259" key="6">
    <source>
        <dbReference type="PROSITE" id="PS51721"/>
    </source>
</evidence>
<feature type="binding site" evidence="3">
    <location>
        <position position="297"/>
    </location>
    <ligand>
        <name>Zn(2+)</name>
        <dbReference type="ChEBI" id="CHEBI:29105"/>
    </ligand>
</feature>
<dbReference type="AlphaFoldDB" id="A0A2U1CUD5"/>
<dbReference type="InterPro" id="IPR004881">
    <property type="entry name" value="Ribosome_biogen_GTPase_RsgA"/>
</dbReference>
<dbReference type="SUPFAM" id="SSF52540">
    <property type="entry name" value="P-loop containing nucleoside triphosphate hydrolases"/>
    <property type="match status" value="1"/>
</dbReference>
<feature type="binding site" evidence="3">
    <location>
        <position position="303"/>
    </location>
    <ligand>
        <name>Zn(2+)</name>
        <dbReference type="ChEBI" id="CHEBI:29105"/>
    </ligand>
</feature>
<dbReference type="GO" id="GO:0046872">
    <property type="term" value="F:metal ion binding"/>
    <property type="evidence" value="ECO:0007669"/>
    <property type="project" value="UniProtKB-KW"/>
</dbReference>
<dbReference type="Gene3D" id="1.10.40.50">
    <property type="entry name" value="Probable gtpase engc, domain 3"/>
    <property type="match status" value="1"/>
</dbReference>
<keyword evidence="3" id="KW-0862">Zinc</keyword>
<dbReference type="InterPro" id="IPR012340">
    <property type="entry name" value="NA-bd_OB-fold"/>
</dbReference>
<dbReference type="GO" id="GO:0003924">
    <property type="term" value="F:GTPase activity"/>
    <property type="evidence" value="ECO:0007669"/>
    <property type="project" value="UniProtKB-UniRule"/>
</dbReference>
<dbReference type="GO" id="GO:0005525">
    <property type="term" value="F:GTP binding"/>
    <property type="evidence" value="ECO:0007669"/>
    <property type="project" value="UniProtKB-UniRule"/>
</dbReference>
<dbReference type="NCBIfam" id="TIGR00157">
    <property type="entry name" value="ribosome small subunit-dependent GTPase A"/>
    <property type="match status" value="1"/>
</dbReference>
<dbReference type="RefSeq" id="WP_341477032.1">
    <property type="nucleotide sequence ID" value="NZ_QEKQ01000008.1"/>
</dbReference>
<feature type="domain" description="EngC GTPase" evidence="5">
    <location>
        <begin position="117"/>
        <end position="264"/>
    </location>
</feature>
<feature type="binding site" evidence="3">
    <location>
        <begin position="208"/>
        <end position="216"/>
    </location>
    <ligand>
        <name>GTP</name>
        <dbReference type="ChEBI" id="CHEBI:37565"/>
    </ligand>
</feature>
<reference evidence="7 8" key="1">
    <citation type="submission" date="2018-04" db="EMBL/GenBank/DDBJ databases">
        <title>Genomic Encyclopedia of Type Strains, Phase IV (KMG-IV): sequencing the most valuable type-strain genomes for metagenomic binning, comparative biology and taxonomic classification.</title>
        <authorList>
            <person name="Goeker M."/>
        </authorList>
    </citation>
    <scope>NUCLEOTIDE SEQUENCE [LARGE SCALE GENOMIC DNA]</scope>
    <source>
        <strain evidence="7 8">DSM 28688</strain>
    </source>
</reference>
<dbReference type="Gene3D" id="3.40.50.300">
    <property type="entry name" value="P-loop containing nucleotide triphosphate hydrolases"/>
    <property type="match status" value="1"/>
</dbReference>
<comment type="caution">
    <text evidence="7">The sequence shown here is derived from an EMBL/GenBank/DDBJ whole genome shotgun (WGS) entry which is preliminary data.</text>
</comment>
<sequence length="333" mass="37061">MAARSHSPMDDMAKRRLNHQQQRRIARKQARQADGSGRRGLVIAHHGREVAVESQDGDDLGTLHRCHFRANLGTLVAGDEVVWHPTEDGHGVVEALAERRSLLERPDRRGRLKPVAANIDRVFLMIAVEPEPHDNLIDRYLVAAELVGLEPVLLLNKTDRISDDNRPALSQLLQRYEALGYHTAQTSQNDSATALHHLFMGHTSIVAGQSGVGKSSLIRRLLSDDRIRTGAVSDSTGRGTHTTTTAQLYHLPAGGDLIDSPGIREFALGHLELADLTWGFREIRPLTTQCRFRDCRHRKEPGCAVKAAFEDGRVSPERAHSFERIRHEIEATS</sequence>
<dbReference type="Gene3D" id="2.40.50.140">
    <property type="entry name" value="Nucleic acid-binding proteins"/>
    <property type="match status" value="1"/>
</dbReference>
<feature type="binding site" evidence="3">
    <location>
        <position position="290"/>
    </location>
    <ligand>
        <name>Zn(2+)</name>
        <dbReference type="ChEBI" id="CHEBI:29105"/>
    </ligand>
</feature>
<evidence type="ECO:0000256" key="3">
    <source>
        <dbReference type="HAMAP-Rule" id="MF_01820"/>
    </source>
</evidence>
<feature type="binding site" evidence="3">
    <location>
        <position position="295"/>
    </location>
    <ligand>
        <name>Zn(2+)</name>
        <dbReference type="ChEBI" id="CHEBI:29105"/>
    </ligand>
</feature>
<dbReference type="GO" id="GO:0042274">
    <property type="term" value="P:ribosomal small subunit biogenesis"/>
    <property type="evidence" value="ECO:0007669"/>
    <property type="project" value="UniProtKB-UniRule"/>
</dbReference>
<name>A0A2U1CUD5_9GAMM</name>
<dbReference type="EMBL" id="QEKQ01000008">
    <property type="protein sequence ID" value="PVY70695.1"/>
    <property type="molecule type" value="Genomic_DNA"/>
</dbReference>
<feature type="binding site" evidence="3">
    <location>
        <begin position="156"/>
        <end position="159"/>
    </location>
    <ligand>
        <name>GTP</name>
        <dbReference type="ChEBI" id="CHEBI:37565"/>
    </ligand>
</feature>
<dbReference type="HAMAP" id="MF_01820">
    <property type="entry name" value="GTPase_RsgA"/>
    <property type="match status" value="1"/>
</dbReference>